<keyword evidence="15" id="KW-0511">Multifunctional enzyme</keyword>
<evidence type="ECO:0000259" key="20">
    <source>
        <dbReference type="Pfam" id="PF00685"/>
    </source>
</evidence>
<dbReference type="GO" id="GO:0015016">
    <property type="term" value="F:heparan sulfate N-sulfotransferase activity"/>
    <property type="evidence" value="ECO:0007669"/>
    <property type="project" value="UniProtKB-EC"/>
</dbReference>
<evidence type="ECO:0000256" key="3">
    <source>
        <dbReference type="ARBA" id="ARBA00005093"/>
    </source>
</evidence>
<evidence type="ECO:0000313" key="24">
    <source>
        <dbReference type="Proteomes" id="UP001152320"/>
    </source>
</evidence>
<evidence type="ECO:0000256" key="6">
    <source>
        <dbReference type="ARBA" id="ARBA00022679"/>
    </source>
</evidence>
<evidence type="ECO:0000256" key="16">
    <source>
        <dbReference type="PIRSR" id="PIRSR637359-1"/>
    </source>
</evidence>
<evidence type="ECO:0000259" key="21">
    <source>
        <dbReference type="Pfam" id="PF12062"/>
    </source>
</evidence>
<evidence type="ECO:0000256" key="8">
    <source>
        <dbReference type="ARBA" id="ARBA00022801"/>
    </source>
</evidence>
<organism evidence="23 24">
    <name type="scientific">Holothuria leucospilota</name>
    <name type="common">Black long sea cucumber</name>
    <name type="synonym">Mertensiothuria leucospilota</name>
    <dbReference type="NCBI Taxonomy" id="206669"/>
    <lineage>
        <taxon>Eukaryota</taxon>
        <taxon>Metazoa</taxon>
        <taxon>Echinodermata</taxon>
        <taxon>Eleutherozoa</taxon>
        <taxon>Echinozoa</taxon>
        <taxon>Holothuroidea</taxon>
        <taxon>Aspidochirotacea</taxon>
        <taxon>Aspidochirotida</taxon>
        <taxon>Holothuriidae</taxon>
        <taxon>Holothuria</taxon>
    </lineage>
</organism>
<dbReference type="SUPFAM" id="SSF52540">
    <property type="entry name" value="P-loop containing nucleoside triphosphate hydrolases"/>
    <property type="match status" value="1"/>
</dbReference>
<dbReference type="Pfam" id="PF25119">
    <property type="entry name" value="HSNSD_N"/>
    <property type="match status" value="1"/>
</dbReference>
<keyword evidence="12 19" id="KW-0472">Membrane</keyword>
<protein>
    <recommendedName>
        <fullName evidence="5">[heparan sulfate]-glucosamine N-sulfotransferase</fullName>
        <ecNumber evidence="5">2.8.2.8</ecNumber>
    </recommendedName>
</protein>
<feature type="transmembrane region" description="Helical" evidence="19">
    <location>
        <begin position="12"/>
        <end position="31"/>
    </location>
</feature>
<dbReference type="Gene3D" id="3.40.50.300">
    <property type="entry name" value="P-loop containing nucleotide triphosphate hydrolases"/>
    <property type="match status" value="1"/>
</dbReference>
<feature type="binding site" evidence="17">
    <location>
        <position position="714"/>
    </location>
    <ligand>
        <name>3'-phosphoadenylyl sulfate</name>
        <dbReference type="ChEBI" id="CHEBI:58339"/>
    </ligand>
</feature>
<feature type="domain" description="Heparan sulfate-N-deacetylase N-terminal" evidence="22">
    <location>
        <begin position="90"/>
        <end position="303"/>
    </location>
</feature>
<dbReference type="AlphaFoldDB" id="A0A9Q0YI83"/>
<evidence type="ECO:0000256" key="4">
    <source>
        <dbReference type="ARBA" id="ARBA00010420"/>
    </source>
</evidence>
<evidence type="ECO:0000256" key="17">
    <source>
        <dbReference type="PIRSR" id="PIRSR637359-2"/>
    </source>
</evidence>
<evidence type="ECO:0000256" key="9">
    <source>
        <dbReference type="ARBA" id="ARBA00022968"/>
    </source>
</evidence>
<dbReference type="EMBL" id="JAIZAY010000020">
    <property type="protein sequence ID" value="KAJ8022614.1"/>
    <property type="molecule type" value="Genomic_DNA"/>
</dbReference>
<comment type="subcellular location">
    <subcellularLocation>
        <location evidence="1">Golgi apparatus membrane</location>
        <topology evidence="1">Single-pass type II membrane protein</topology>
    </subcellularLocation>
</comment>
<dbReference type="OrthoDB" id="8958249at2759"/>
<dbReference type="PANTHER" id="PTHR10605">
    <property type="entry name" value="HEPARAN SULFATE SULFOTRANSFERASE"/>
    <property type="match status" value="1"/>
</dbReference>
<feature type="domain" description="Sulfotransferase" evidence="20">
    <location>
        <begin position="607"/>
        <end position="855"/>
    </location>
</feature>
<dbReference type="EC" id="2.8.2.8" evidence="5"/>
<feature type="binding site" evidence="17">
    <location>
        <position position="818"/>
    </location>
    <ligand>
        <name>3'-phosphoadenylyl sulfate</name>
        <dbReference type="ChEBI" id="CHEBI:58339"/>
    </ligand>
</feature>
<dbReference type="Pfam" id="PF12062">
    <property type="entry name" value="HSNSD-CE"/>
    <property type="match status" value="1"/>
</dbReference>
<proteinExistence type="inferred from homology"/>
<evidence type="ECO:0000256" key="2">
    <source>
        <dbReference type="ARBA" id="ARBA00004841"/>
    </source>
</evidence>
<keyword evidence="8" id="KW-0378">Hydrolase</keyword>
<dbReference type="InterPro" id="IPR021930">
    <property type="entry name" value="Heparan_SO4_deacetylase_dom"/>
</dbReference>
<name>A0A9Q0YI83_HOLLE</name>
<keyword evidence="7 19" id="KW-0812">Transmembrane</keyword>
<accession>A0A9Q0YI83</accession>
<dbReference type="InterPro" id="IPR056793">
    <property type="entry name" value="HSNSD_N"/>
</dbReference>
<evidence type="ECO:0000256" key="18">
    <source>
        <dbReference type="PIRSR" id="PIRSR637359-3"/>
    </source>
</evidence>
<evidence type="ECO:0000256" key="7">
    <source>
        <dbReference type="ARBA" id="ARBA00022692"/>
    </source>
</evidence>
<keyword evidence="10 19" id="KW-1133">Transmembrane helix</keyword>
<comment type="pathway">
    <text evidence="3">Glycan metabolism; heparan sulfate biosynthesis.</text>
</comment>
<evidence type="ECO:0000256" key="10">
    <source>
        <dbReference type="ARBA" id="ARBA00022989"/>
    </source>
</evidence>
<keyword evidence="11" id="KW-0333">Golgi apparatus</keyword>
<evidence type="ECO:0000313" key="23">
    <source>
        <dbReference type="EMBL" id="KAJ8022614.1"/>
    </source>
</evidence>
<reference evidence="23" key="1">
    <citation type="submission" date="2021-10" db="EMBL/GenBank/DDBJ databases">
        <title>Tropical sea cucumber genome reveals ecological adaptation and Cuvierian tubules defense mechanism.</title>
        <authorList>
            <person name="Chen T."/>
        </authorList>
    </citation>
    <scope>NUCLEOTIDE SEQUENCE</scope>
    <source>
        <strain evidence="23">Nanhai2018</strain>
        <tissue evidence="23">Muscle</tissue>
    </source>
</reference>
<evidence type="ECO:0000256" key="11">
    <source>
        <dbReference type="ARBA" id="ARBA00023034"/>
    </source>
</evidence>
<evidence type="ECO:0000256" key="13">
    <source>
        <dbReference type="ARBA" id="ARBA00023157"/>
    </source>
</evidence>
<dbReference type="GO" id="GO:0016787">
    <property type="term" value="F:hydrolase activity"/>
    <property type="evidence" value="ECO:0007669"/>
    <property type="project" value="UniProtKB-KW"/>
</dbReference>
<evidence type="ECO:0000256" key="12">
    <source>
        <dbReference type="ARBA" id="ARBA00023136"/>
    </source>
</evidence>
<evidence type="ECO:0000256" key="5">
    <source>
        <dbReference type="ARBA" id="ARBA00012979"/>
    </source>
</evidence>
<dbReference type="Proteomes" id="UP001152320">
    <property type="component" value="Chromosome 20"/>
</dbReference>
<keyword evidence="9" id="KW-0735">Signal-anchor</keyword>
<dbReference type="InterPro" id="IPR037359">
    <property type="entry name" value="NST/OST"/>
</dbReference>
<feature type="domain" description="Heparan sulphate-N-deacetylase deacetylase" evidence="21">
    <location>
        <begin position="314"/>
        <end position="517"/>
    </location>
</feature>
<gene>
    <name evidence="23" type="ORF">HOLleu_37568</name>
</gene>
<comment type="caution">
    <text evidence="23">The sequence shown here is derived from an EMBL/GenBank/DDBJ whole genome shotgun (WGS) entry which is preliminary data.</text>
</comment>
<dbReference type="PANTHER" id="PTHR10605:SF56">
    <property type="entry name" value="BIFUNCTIONAL HEPARAN SULFATE N-DEACETYLASE_N-SULFOTRANSFERASE"/>
    <property type="match status" value="1"/>
</dbReference>
<feature type="active site" description="For sulfotransferase activity" evidence="16">
    <location>
        <position position="616"/>
    </location>
</feature>
<comment type="similarity">
    <text evidence="4">Belongs to the sulfotransferase 1 family. NDST subfamily.</text>
</comment>
<evidence type="ECO:0000256" key="1">
    <source>
        <dbReference type="ARBA" id="ARBA00004323"/>
    </source>
</evidence>
<feature type="binding site" evidence="17">
    <location>
        <begin position="834"/>
        <end position="838"/>
    </location>
    <ligand>
        <name>3'-phosphoadenylyl sulfate</name>
        <dbReference type="ChEBI" id="CHEBI:58339"/>
    </ligand>
</feature>
<dbReference type="InterPro" id="IPR027417">
    <property type="entry name" value="P-loop_NTPase"/>
</dbReference>
<dbReference type="InterPro" id="IPR000863">
    <property type="entry name" value="Sulfotransferase_dom"/>
</dbReference>
<evidence type="ECO:0000259" key="22">
    <source>
        <dbReference type="Pfam" id="PF25119"/>
    </source>
</evidence>
<evidence type="ECO:0000256" key="19">
    <source>
        <dbReference type="SAM" id="Phobius"/>
    </source>
</evidence>
<sequence length="883" mass="101908">MRLFRVTAPPRIRRGLLFTIVMSLISLWLLMQHMSSPTDEKNVPSHGSDVVKHETSVKETTYTQNKNMRQPLTHDNSGKTQPIAADSAALVIVLEDEKQKDFGTQILVALDANRFRIKSVKFESQELPPLVKSGEGLFSVIIFQNLLTYINLKETDRAHIDNYCRNYGVGIIAFAGPSLDHEYSSQVGNFPMVMDQKLILKDLSLNKNSPVFHITKSEVTLKGILPGEDWTVFRSNHSTYQPIAQAKTSTQDMINIVPSVKPFLHATILQDLGHYDGIQRIFFGSNFSLWIHYILFLDCVRYLSGQRLSVDLKRYILVDVDDIFVGSPGIRMKPDDVEAMVVEQTILSELVPGFRFNLGFSGKFFQRGTKEENEGDERLLKHADKFWWFPHMWNHMQPHKYNSSSKMIQDMKRNKQFAQDKWIPVKQGYAVAPHHSGVYPVHEELYSAWKSVWQIEATSTEEYPHLRPARSRRGFTHKGIMVVPRETCGLFTHTNFFREYPGGKMRLDHSINGGELFRTVINKPVSIFMTHLSNYGNDRLGLYTFDKLVRFVQAWTNIQLTTLPPVETARKYFEIFPAEKDPLWRNPCEDKRHLEIWSAKKNCHQLPQLIVVGPQKTGTTALYTFLALHPYIKSNVPSEKTFEELQFFSGPSYNNGLDWYMKYFPAGKNSSDQYLFEKSATYFDSPLAPTRVHALLPKAKIIAILTHPANRSYSWYQHMKVHNDKAAINHSFYDVITAGSQSDRSVKSLQKRCLEPGKYATHLSRWLKYYSKQILIIDGDQLREDPVTVMGKVQRFLGIRPRLDYKHFLKYDSRKGFYCIVKHKGKSECLGKSKGRVYPPMEPTAVEYLNLYYRQHNLQLHGLLESYGLTVPEWLIRDVSQKP</sequence>
<comment type="pathway">
    <text evidence="2">Glycan metabolism; heparin biosynthesis.</text>
</comment>
<dbReference type="Pfam" id="PF00685">
    <property type="entry name" value="Sulfotransfer_1"/>
    <property type="match status" value="1"/>
</dbReference>
<keyword evidence="13 18" id="KW-1015">Disulfide bond</keyword>
<keyword evidence="24" id="KW-1185">Reference proteome</keyword>
<feature type="disulfide bond" evidence="18">
    <location>
        <begin position="819"/>
        <end position="829"/>
    </location>
</feature>
<evidence type="ECO:0000256" key="15">
    <source>
        <dbReference type="ARBA" id="ARBA00023268"/>
    </source>
</evidence>
<keyword evidence="14" id="KW-0325">Glycoprotein</keyword>
<keyword evidence="6" id="KW-0808">Transferase</keyword>
<dbReference type="GO" id="GO:0000139">
    <property type="term" value="C:Golgi membrane"/>
    <property type="evidence" value="ECO:0007669"/>
    <property type="project" value="UniProtKB-SubCell"/>
</dbReference>
<dbReference type="GO" id="GO:0019213">
    <property type="term" value="F:deacetylase activity"/>
    <property type="evidence" value="ECO:0007669"/>
    <property type="project" value="TreeGrafter"/>
</dbReference>
<evidence type="ECO:0000256" key="14">
    <source>
        <dbReference type="ARBA" id="ARBA00023180"/>
    </source>
</evidence>